<dbReference type="PANTHER" id="PTHR12713">
    <property type="entry name" value="VACUOLAR ATP SYNTHASE SUBUNIT G"/>
    <property type="match status" value="1"/>
</dbReference>
<name>A0AA38LX59_9TREE</name>
<evidence type="ECO:0000313" key="8">
    <source>
        <dbReference type="Proteomes" id="UP001164286"/>
    </source>
</evidence>
<dbReference type="GO" id="GO:0000221">
    <property type="term" value="C:vacuolar proton-transporting V-type ATPase, V1 domain"/>
    <property type="evidence" value="ECO:0007669"/>
    <property type="project" value="TreeGrafter"/>
</dbReference>
<comment type="similarity">
    <text evidence="1 5">Belongs to the V-ATPase G subunit family.</text>
</comment>
<evidence type="ECO:0000313" key="7">
    <source>
        <dbReference type="EMBL" id="KAI9637021.1"/>
    </source>
</evidence>
<dbReference type="RefSeq" id="XP_052946798.1">
    <property type="nucleotide sequence ID" value="XM_053093582.1"/>
</dbReference>
<evidence type="ECO:0000256" key="4">
    <source>
        <dbReference type="ARBA" id="ARBA00023065"/>
    </source>
</evidence>
<dbReference type="GeneID" id="77732787"/>
<dbReference type="GO" id="GO:0046961">
    <property type="term" value="F:proton-transporting ATPase activity, rotational mechanism"/>
    <property type="evidence" value="ECO:0007669"/>
    <property type="project" value="InterPro"/>
</dbReference>
<feature type="compositionally biased region" description="Low complexity" evidence="6">
    <location>
        <begin position="44"/>
        <end position="55"/>
    </location>
</feature>
<reference evidence="7" key="1">
    <citation type="journal article" date="2022" name="G3 (Bethesda)">
        <title>High quality genome of the basidiomycete yeast Dioszegia hungarica PDD-24b-2 isolated from cloud water.</title>
        <authorList>
            <person name="Jarrige D."/>
            <person name="Haridas S."/>
            <person name="Bleykasten-Grosshans C."/>
            <person name="Joly M."/>
            <person name="Nadalig T."/>
            <person name="Sancelme M."/>
            <person name="Vuilleumier S."/>
            <person name="Grigoriev I.V."/>
            <person name="Amato P."/>
            <person name="Bringel F."/>
        </authorList>
    </citation>
    <scope>NUCLEOTIDE SEQUENCE</scope>
    <source>
        <strain evidence="7">PDD-24b-2</strain>
    </source>
</reference>
<dbReference type="GO" id="GO:0016887">
    <property type="term" value="F:ATP hydrolysis activity"/>
    <property type="evidence" value="ECO:0007669"/>
    <property type="project" value="TreeGrafter"/>
</dbReference>
<evidence type="ECO:0000256" key="5">
    <source>
        <dbReference type="RuleBase" id="RU364019"/>
    </source>
</evidence>
<dbReference type="PANTHER" id="PTHR12713:SF11">
    <property type="entry name" value="V-TYPE PROTON ATPASE SUBUNIT G"/>
    <property type="match status" value="1"/>
</dbReference>
<evidence type="ECO:0000256" key="3">
    <source>
        <dbReference type="ARBA" id="ARBA00022781"/>
    </source>
</evidence>
<evidence type="ECO:0000256" key="1">
    <source>
        <dbReference type="ARBA" id="ARBA00010066"/>
    </source>
</evidence>
<keyword evidence="2 5" id="KW-0813">Transport</keyword>
<dbReference type="Proteomes" id="UP001164286">
    <property type="component" value="Unassembled WGS sequence"/>
</dbReference>
<keyword evidence="3 5" id="KW-0375">Hydrogen ion transport</keyword>
<dbReference type="Pfam" id="PF03179">
    <property type="entry name" value="V-ATPase_G"/>
    <property type="match status" value="1"/>
</dbReference>
<sequence>MVVQKARQYRVQKLKDARSEAAKEIEEYRAKKDKEFKKFESEHTSQTTTSQSTIDSETDGQLKDLDAAVKSNQGGVVKTIVERVLKCEPELHRNLSKVGA</sequence>
<comment type="subunit">
    <text evidence="5">V-ATPase is a heteromultimeric enzyme made up of two complexes: the ATP-hydrolytic V1 complex and the proton translocation V0 complex.</text>
</comment>
<comment type="caution">
    <text evidence="7">The sequence shown here is derived from an EMBL/GenBank/DDBJ whole genome shotgun (WGS) entry which is preliminary data.</text>
</comment>
<dbReference type="AlphaFoldDB" id="A0AA38LX59"/>
<gene>
    <name evidence="7" type="ORF">MKK02DRAFT_45731</name>
</gene>
<keyword evidence="8" id="KW-1185">Reference proteome</keyword>
<feature type="region of interest" description="Disordered" evidence="6">
    <location>
        <begin position="37"/>
        <end position="59"/>
    </location>
</feature>
<evidence type="ECO:0000256" key="2">
    <source>
        <dbReference type="ARBA" id="ARBA00022448"/>
    </source>
</evidence>
<dbReference type="EMBL" id="JAKWFO010000005">
    <property type="protein sequence ID" value="KAI9637021.1"/>
    <property type="molecule type" value="Genomic_DNA"/>
</dbReference>
<organism evidence="7 8">
    <name type="scientific">Dioszegia hungarica</name>
    <dbReference type="NCBI Taxonomy" id="4972"/>
    <lineage>
        <taxon>Eukaryota</taxon>
        <taxon>Fungi</taxon>
        <taxon>Dikarya</taxon>
        <taxon>Basidiomycota</taxon>
        <taxon>Agaricomycotina</taxon>
        <taxon>Tremellomycetes</taxon>
        <taxon>Tremellales</taxon>
        <taxon>Bulleribasidiaceae</taxon>
        <taxon>Dioszegia</taxon>
    </lineage>
</organism>
<evidence type="ECO:0000256" key="6">
    <source>
        <dbReference type="SAM" id="MobiDB-lite"/>
    </source>
</evidence>
<proteinExistence type="inferred from homology"/>
<comment type="function">
    <text evidence="5">Subunit of the V1 complex of vacuolar(H+)-ATPase (V-ATPase), a multisubunit enzyme composed of a peripheral complex (V1) that hydrolyzes ATP and a membrane integral complex (V0) that translocates protons. V-ATPase is responsible for acidifying and maintaining the pH of intracellular compartments and in some cell types, is targeted to the plasma membrane, where it is responsible for acidifying the extracellular environment.</text>
</comment>
<dbReference type="Gene3D" id="1.20.5.2950">
    <property type="match status" value="1"/>
</dbReference>
<dbReference type="NCBIfam" id="TIGR01147">
    <property type="entry name" value="V_ATP_synt_G"/>
    <property type="match status" value="1"/>
</dbReference>
<keyword evidence="4 5" id="KW-0406">Ion transport</keyword>
<accession>A0AA38LX59</accession>
<protein>
    <recommendedName>
        <fullName evidence="5">V-type proton ATPase subunit G</fullName>
    </recommendedName>
</protein>
<dbReference type="InterPro" id="IPR005124">
    <property type="entry name" value="V-ATPase_G"/>
</dbReference>